<sequence>MKQEQKLKISLALIRFSTGIFFLVWSLEKFISPENAQKIFSKFYFMEISPAISQTAGIVQTIIVLAFMAGLLKTWTYGAILGMHAVSTFSTYQQLLNPYETSTSNKLFWAAVPLLAALIGLFLMRKEDNLLSITFDKK</sequence>
<dbReference type="Proteomes" id="UP000320055">
    <property type="component" value="Unassembled WGS sequence"/>
</dbReference>
<organism evidence="2 3">
    <name type="scientific">Hyella patelloides LEGE 07179</name>
    <dbReference type="NCBI Taxonomy" id="945734"/>
    <lineage>
        <taxon>Bacteria</taxon>
        <taxon>Bacillati</taxon>
        <taxon>Cyanobacteriota</taxon>
        <taxon>Cyanophyceae</taxon>
        <taxon>Pleurocapsales</taxon>
        <taxon>Hyellaceae</taxon>
        <taxon>Hyella</taxon>
    </lineage>
</organism>
<dbReference type="RefSeq" id="WP_144866649.1">
    <property type="nucleotide sequence ID" value="NZ_LR213812.1"/>
</dbReference>
<feature type="transmembrane region" description="Helical" evidence="1">
    <location>
        <begin position="75"/>
        <end position="95"/>
    </location>
</feature>
<name>A0A563W0C5_9CYAN</name>
<keyword evidence="1" id="KW-1133">Transmembrane helix</keyword>
<dbReference type="AlphaFoldDB" id="A0A563W0C5"/>
<feature type="transmembrane region" description="Helical" evidence="1">
    <location>
        <begin position="107"/>
        <end position="124"/>
    </location>
</feature>
<accession>A0A563W0C5</accession>
<evidence type="ECO:0000313" key="2">
    <source>
        <dbReference type="EMBL" id="VEP16973.1"/>
    </source>
</evidence>
<reference evidence="2 3" key="1">
    <citation type="submission" date="2019-01" db="EMBL/GenBank/DDBJ databases">
        <authorList>
            <person name="Brito A."/>
        </authorList>
    </citation>
    <scope>NUCLEOTIDE SEQUENCE [LARGE SCALE GENOMIC DNA]</scope>
    <source>
        <strain evidence="2">1</strain>
    </source>
</reference>
<keyword evidence="1" id="KW-0472">Membrane</keyword>
<keyword evidence="3" id="KW-1185">Reference proteome</keyword>
<feature type="transmembrane region" description="Helical" evidence="1">
    <location>
        <begin position="51"/>
        <end position="68"/>
    </location>
</feature>
<evidence type="ECO:0008006" key="4">
    <source>
        <dbReference type="Google" id="ProtNLM"/>
    </source>
</evidence>
<feature type="transmembrane region" description="Helical" evidence="1">
    <location>
        <begin position="12"/>
        <end position="31"/>
    </location>
</feature>
<gene>
    <name evidence="2" type="ORF">H1P_520014</name>
</gene>
<protein>
    <recommendedName>
        <fullName evidence="4">DoxX protein</fullName>
    </recommendedName>
</protein>
<dbReference type="OrthoDB" id="7355622at2"/>
<proteinExistence type="predicted"/>
<keyword evidence="1" id="KW-0812">Transmembrane</keyword>
<evidence type="ECO:0000256" key="1">
    <source>
        <dbReference type="SAM" id="Phobius"/>
    </source>
</evidence>
<dbReference type="EMBL" id="CAACVJ010000468">
    <property type="protein sequence ID" value="VEP16973.1"/>
    <property type="molecule type" value="Genomic_DNA"/>
</dbReference>
<evidence type="ECO:0000313" key="3">
    <source>
        <dbReference type="Proteomes" id="UP000320055"/>
    </source>
</evidence>